<keyword evidence="1" id="KW-0472">Membrane</keyword>
<evidence type="ECO:0000256" key="2">
    <source>
        <dbReference type="SAM" id="SignalP"/>
    </source>
</evidence>
<feature type="transmembrane region" description="Helical" evidence="1">
    <location>
        <begin position="72"/>
        <end position="95"/>
    </location>
</feature>
<evidence type="ECO:0000313" key="4">
    <source>
        <dbReference type="Proteomes" id="UP000008792"/>
    </source>
</evidence>
<protein>
    <submittedName>
        <fullName evidence="3">Uncharacterized protein</fullName>
    </submittedName>
</protein>
<keyword evidence="2" id="KW-0732">Signal</keyword>
<evidence type="ECO:0000256" key="1">
    <source>
        <dbReference type="SAM" id="Phobius"/>
    </source>
</evidence>
<feature type="chain" id="PRO_5006386850" evidence="2">
    <location>
        <begin position="25"/>
        <end position="96"/>
    </location>
</feature>
<proteinExistence type="predicted"/>
<accession>A0A0Q9WIP4</accession>
<keyword evidence="1" id="KW-0812">Transmembrane</keyword>
<organism evidence="3 4">
    <name type="scientific">Drosophila virilis</name>
    <name type="common">Fruit fly</name>
    <dbReference type="NCBI Taxonomy" id="7244"/>
    <lineage>
        <taxon>Eukaryota</taxon>
        <taxon>Metazoa</taxon>
        <taxon>Ecdysozoa</taxon>
        <taxon>Arthropoda</taxon>
        <taxon>Hexapoda</taxon>
        <taxon>Insecta</taxon>
        <taxon>Pterygota</taxon>
        <taxon>Neoptera</taxon>
        <taxon>Endopterygota</taxon>
        <taxon>Diptera</taxon>
        <taxon>Brachycera</taxon>
        <taxon>Muscomorpha</taxon>
        <taxon>Ephydroidea</taxon>
        <taxon>Drosophilidae</taxon>
        <taxon>Drosophila</taxon>
    </lineage>
</organism>
<gene>
    <name evidence="3" type="primary">Dvir\GJ26702</name>
    <name evidence="3" type="ORF">Dvir_GJ26702</name>
</gene>
<evidence type="ECO:0000313" key="3">
    <source>
        <dbReference type="EMBL" id="KRF83814.1"/>
    </source>
</evidence>
<dbReference type="Proteomes" id="UP000008792">
    <property type="component" value="Unassembled WGS sequence"/>
</dbReference>
<dbReference type="EMBL" id="CH940650">
    <property type="protein sequence ID" value="KRF83814.1"/>
    <property type="molecule type" value="Genomic_DNA"/>
</dbReference>
<sequence length="96" mass="9636">MIAISKLGILLVLAMQLVIQPTAGAGAVGDVLGLVGTLGDNLLQPVVCLENGAVVTLQELLKALSLDALSNILLSALGPVLTNINTLLAQILAALG</sequence>
<dbReference type="InParanoid" id="A0A0Q9WIP4"/>
<reference evidence="3 4" key="1">
    <citation type="journal article" date="2007" name="Nature">
        <title>Evolution of genes and genomes on the Drosophila phylogeny.</title>
        <authorList>
            <consortium name="Drosophila 12 Genomes Consortium"/>
            <person name="Clark A.G."/>
            <person name="Eisen M.B."/>
            <person name="Smith D.R."/>
            <person name="Bergman C.M."/>
            <person name="Oliver B."/>
            <person name="Markow T.A."/>
            <person name="Kaufman T.C."/>
            <person name="Kellis M."/>
            <person name="Gelbart W."/>
            <person name="Iyer V.N."/>
            <person name="Pollard D.A."/>
            <person name="Sackton T.B."/>
            <person name="Larracuente A.M."/>
            <person name="Singh N.D."/>
            <person name="Abad J.P."/>
            <person name="Abt D.N."/>
            <person name="Adryan B."/>
            <person name="Aguade M."/>
            <person name="Akashi H."/>
            <person name="Anderson W.W."/>
            <person name="Aquadro C.F."/>
            <person name="Ardell D.H."/>
            <person name="Arguello R."/>
            <person name="Artieri C.G."/>
            <person name="Barbash D.A."/>
            <person name="Barker D."/>
            <person name="Barsanti P."/>
            <person name="Batterham P."/>
            <person name="Batzoglou S."/>
            <person name="Begun D."/>
            <person name="Bhutkar A."/>
            <person name="Blanco E."/>
            <person name="Bosak S.A."/>
            <person name="Bradley R.K."/>
            <person name="Brand A.D."/>
            <person name="Brent M.R."/>
            <person name="Brooks A.N."/>
            <person name="Brown R.H."/>
            <person name="Butlin R.K."/>
            <person name="Caggese C."/>
            <person name="Calvi B.R."/>
            <person name="Bernardo de Carvalho A."/>
            <person name="Caspi A."/>
            <person name="Castrezana S."/>
            <person name="Celniker S.E."/>
            <person name="Chang J.L."/>
            <person name="Chapple C."/>
            <person name="Chatterji S."/>
            <person name="Chinwalla A."/>
            <person name="Civetta A."/>
            <person name="Clifton S.W."/>
            <person name="Comeron J.M."/>
            <person name="Costello J.C."/>
            <person name="Coyne J.A."/>
            <person name="Daub J."/>
            <person name="David R.G."/>
            <person name="Delcher A.L."/>
            <person name="Delehaunty K."/>
            <person name="Do C.B."/>
            <person name="Ebling H."/>
            <person name="Edwards K."/>
            <person name="Eickbush T."/>
            <person name="Evans J.D."/>
            <person name="Filipski A."/>
            <person name="Findeiss S."/>
            <person name="Freyhult E."/>
            <person name="Fulton L."/>
            <person name="Fulton R."/>
            <person name="Garcia A.C."/>
            <person name="Gardiner A."/>
            <person name="Garfield D.A."/>
            <person name="Garvin B.E."/>
            <person name="Gibson G."/>
            <person name="Gilbert D."/>
            <person name="Gnerre S."/>
            <person name="Godfrey J."/>
            <person name="Good R."/>
            <person name="Gotea V."/>
            <person name="Gravely B."/>
            <person name="Greenberg A.J."/>
            <person name="Griffiths-Jones S."/>
            <person name="Gross S."/>
            <person name="Guigo R."/>
            <person name="Gustafson E.A."/>
            <person name="Haerty W."/>
            <person name="Hahn M.W."/>
            <person name="Halligan D.L."/>
            <person name="Halpern A.L."/>
            <person name="Halter G.M."/>
            <person name="Han M.V."/>
            <person name="Heger A."/>
            <person name="Hillier L."/>
            <person name="Hinrichs A.S."/>
            <person name="Holmes I."/>
            <person name="Hoskins R.A."/>
            <person name="Hubisz M.J."/>
            <person name="Hultmark D."/>
            <person name="Huntley M.A."/>
            <person name="Jaffe D.B."/>
            <person name="Jagadeeshan S."/>
            <person name="Jeck W.R."/>
            <person name="Johnson J."/>
            <person name="Jones C.D."/>
            <person name="Jordan W.C."/>
            <person name="Karpen G.H."/>
            <person name="Kataoka E."/>
            <person name="Keightley P.D."/>
            <person name="Kheradpour P."/>
            <person name="Kirkness E.F."/>
            <person name="Koerich L.B."/>
            <person name="Kristiansen K."/>
            <person name="Kudrna D."/>
            <person name="Kulathinal R.J."/>
            <person name="Kumar S."/>
            <person name="Kwok R."/>
            <person name="Lander E."/>
            <person name="Langley C.H."/>
            <person name="Lapoint R."/>
            <person name="Lazzaro B.P."/>
            <person name="Lee S.J."/>
            <person name="Levesque L."/>
            <person name="Li R."/>
            <person name="Lin C.F."/>
            <person name="Lin M.F."/>
            <person name="Lindblad-Toh K."/>
            <person name="Llopart A."/>
            <person name="Long M."/>
            <person name="Low L."/>
            <person name="Lozovsky E."/>
            <person name="Lu J."/>
            <person name="Luo M."/>
            <person name="Machado C.A."/>
            <person name="Makalowski W."/>
            <person name="Marzo M."/>
            <person name="Matsuda M."/>
            <person name="Matzkin L."/>
            <person name="McAllister B."/>
            <person name="McBride C.S."/>
            <person name="McKernan B."/>
            <person name="McKernan K."/>
            <person name="Mendez-Lago M."/>
            <person name="Minx P."/>
            <person name="Mollenhauer M.U."/>
            <person name="Montooth K."/>
            <person name="Mount S.M."/>
            <person name="Mu X."/>
            <person name="Myers E."/>
            <person name="Negre B."/>
            <person name="Newfeld S."/>
            <person name="Nielsen R."/>
            <person name="Noor M.A."/>
            <person name="O'Grady P."/>
            <person name="Pachter L."/>
            <person name="Papaceit M."/>
            <person name="Parisi M.J."/>
            <person name="Parisi M."/>
            <person name="Parts L."/>
            <person name="Pedersen J.S."/>
            <person name="Pesole G."/>
            <person name="Phillippy A.M."/>
            <person name="Ponting C.P."/>
            <person name="Pop M."/>
            <person name="Porcelli D."/>
            <person name="Powell J.R."/>
            <person name="Prohaska S."/>
            <person name="Pruitt K."/>
            <person name="Puig M."/>
            <person name="Quesneville H."/>
            <person name="Ram K.R."/>
            <person name="Rand D."/>
            <person name="Rasmussen M.D."/>
            <person name="Reed L.K."/>
            <person name="Reenan R."/>
            <person name="Reily A."/>
            <person name="Remington K.A."/>
            <person name="Rieger T.T."/>
            <person name="Ritchie M.G."/>
            <person name="Robin C."/>
            <person name="Rogers Y.H."/>
            <person name="Rohde C."/>
            <person name="Rozas J."/>
            <person name="Rubenfield M.J."/>
            <person name="Ruiz A."/>
            <person name="Russo S."/>
            <person name="Salzberg S.L."/>
            <person name="Sanchez-Gracia A."/>
            <person name="Saranga D.J."/>
            <person name="Sato H."/>
            <person name="Schaeffer S.W."/>
            <person name="Schatz M.C."/>
            <person name="Schlenke T."/>
            <person name="Schwartz R."/>
            <person name="Segarra C."/>
            <person name="Singh R.S."/>
            <person name="Sirot L."/>
            <person name="Sirota M."/>
            <person name="Sisneros N.B."/>
            <person name="Smith C.D."/>
            <person name="Smith T.F."/>
            <person name="Spieth J."/>
            <person name="Stage D.E."/>
            <person name="Stark A."/>
            <person name="Stephan W."/>
            <person name="Strausberg R.L."/>
            <person name="Strempel S."/>
            <person name="Sturgill D."/>
            <person name="Sutton G."/>
            <person name="Sutton G.G."/>
            <person name="Tao W."/>
            <person name="Teichmann S."/>
            <person name="Tobari Y.N."/>
            <person name="Tomimura Y."/>
            <person name="Tsolas J.M."/>
            <person name="Valente V.L."/>
            <person name="Venter E."/>
            <person name="Venter J.C."/>
            <person name="Vicario S."/>
            <person name="Vieira F.G."/>
            <person name="Vilella A.J."/>
            <person name="Villasante A."/>
            <person name="Walenz B."/>
            <person name="Wang J."/>
            <person name="Wasserman M."/>
            <person name="Watts T."/>
            <person name="Wilson D."/>
            <person name="Wilson R.K."/>
            <person name="Wing R.A."/>
            <person name="Wolfner M.F."/>
            <person name="Wong A."/>
            <person name="Wong G.K."/>
            <person name="Wu C.I."/>
            <person name="Wu G."/>
            <person name="Yamamoto D."/>
            <person name="Yang H.P."/>
            <person name="Yang S.P."/>
            <person name="Yorke J.A."/>
            <person name="Yoshida K."/>
            <person name="Zdobnov E."/>
            <person name="Zhang P."/>
            <person name="Zhang Y."/>
            <person name="Zimin A.V."/>
            <person name="Baldwin J."/>
            <person name="Abdouelleil A."/>
            <person name="Abdulkadir J."/>
            <person name="Abebe A."/>
            <person name="Abera B."/>
            <person name="Abreu J."/>
            <person name="Acer S.C."/>
            <person name="Aftuck L."/>
            <person name="Alexander A."/>
            <person name="An P."/>
            <person name="Anderson E."/>
            <person name="Anderson S."/>
            <person name="Arachi H."/>
            <person name="Azer M."/>
            <person name="Bachantsang P."/>
            <person name="Barry A."/>
            <person name="Bayul T."/>
            <person name="Berlin A."/>
            <person name="Bessette D."/>
            <person name="Bloom T."/>
            <person name="Blye J."/>
            <person name="Boguslavskiy L."/>
            <person name="Bonnet C."/>
            <person name="Boukhgalter B."/>
            <person name="Bourzgui I."/>
            <person name="Brown A."/>
            <person name="Cahill P."/>
            <person name="Channer S."/>
            <person name="Cheshatsang Y."/>
            <person name="Chuda L."/>
            <person name="Citroen M."/>
            <person name="Collymore A."/>
            <person name="Cooke P."/>
            <person name="Costello M."/>
            <person name="D'Aco K."/>
            <person name="Daza R."/>
            <person name="De Haan G."/>
            <person name="DeGray S."/>
            <person name="DeMaso C."/>
            <person name="Dhargay N."/>
            <person name="Dooley K."/>
            <person name="Dooley E."/>
            <person name="Doricent M."/>
            <person name="Dorje P."/>
            <person name="Dorjee K."/>
            <person name="Dupes A."/>
            <person name="Elong R."/>
            <person name="Falk J."/>
            <person name="Farina A."/>
            <person name="Faro S."/>
            <person name="Ferguson D."/>
            <person name="Fisher S."/>
            <person name="Foley C.D."/>
            <person name="Franke A."/>
            <person name="Friedrich D."/>
            <person name="Gadbois L."/>
            <person name="Gearin G."/>
            <person name="Gearin C.R."/>
            <person name="Giannoukos G."/>
            <person name="Goode T."/>
            <person name="Graham J."/>
            <person name="Grandbois E."/>
            <person name="Grewal S."/>
            <person name="Gyaltsen K."/>
            <person name="Hafez N."/>
            <person name="Hagos B."/>
            <person name="Hall J."/>
            <person name="Henson C."/>
            <person name="Hollinger A."/>
            <person name="Honan T."/>
            <person name="Huard M.D."/>
            <person name="Hughes L."/>
            <person name="Hurhula B."/>
            <person name="Husby M.E."/>
            <person name="Kamat A."/>
            <person name="Kanga B."/>
            <person name="Kashin S."/>
            <person name="Khazanovich D."/>
            <person name="Kisner P."/>
            <person name="Lance K."/>
            <person name="Lara M."/>
            <person name="Lee W."/>
            <person name="Lennon N."/>
            <person name="Letendre F."/>
            <person name="LeVine R."/>
            <person name="Lipovsky A."/>
            <person name="Liu X."/>
            <person name="Liu J."/>
            <person name="Liu S."/>
            <person name="Lokyitsang T."/>
            <person name="Lokyitsang Y."/>
            <person name="Lubonja R."/>
            <person name="Lui A."/>
            <person name="MacDonald P."/>
            <person name="Magnisalis V."/>
            <person name="Maru K."/>
            <person name="Matthews C."/>
            <person name="McCusker W."/>
            <person name="McDonough S."/>
            <person name="Mehta T."/>
            <person name="Meldrim J."/>
            <person name="Meneus L."/>
            <person name="Mihai O."/>
            <person name="Mihalev A."/>
            <person name="Mihova T."/>
            <person name="Mittelman R."/>
            <person name="Mlenga V."/>
            <person name="Montmayeur A."/>
            <person name="Mulrain L."/>
            <person name="Navidi A."/>
            <person name="Naylor J."/>
            <person name="Negash T."/>
            <person name="Nguyen T."/>
            <person name="Nguyen N."/>
            <person name="Nicol R."/>
            <person name="Norbu C."/>
            <person name="Norbu N."/>
            <person name="Novod N."/>
            <person name="O'Neill B."/>
            <person name="Osman S."/>
            <person name="Markiewicz E."/>
            <person name="Oyono O.L."/>
            <person name="Patti C."/>
            <person name="Phunkhang P."/>
            <person name="Pierre F."/>
            <person name="Priest M."/>
            <person name="Raghuraman S."/>
            <person name="Rege F."/>
            <person name="Reyes R."/>
            <person name="Rise C."/>
            <person name="Rogov P."/>
            <person name="Ross K."/>
            <person name="Ryan E."/>
            <person name="Settipalli S."/>
            <person name="Shea T."/>
            <person name="Sherpa N."/>
            <person name="Shi L."/>
            <person name="Shih D."/>
            <person name="Sparrow T."/>
            <person name="Spaulding J."/>
            <person name="Stalker J."/>
            <person name="Stange-Thomann N."/>
            <person name="Stavropoulos S."/>
            <person name="Stone C."/>
            <person name="Strader C."/>
            <person name="Tesfaye S."/>
            <person name="Thomson T."/>
            <person name="Thoulutsang Y."/>
            <person name="Thoulutsang D."/>
            <person name="Topham K."/>
            <person name="Topping I."/>
            <person name="Tsamla T."/>
            <person name="Vassiliev H."/>
            <person name="Vo A."/>
            <person name="Wangchuk T."/>
            <person name="Wangdi T."/>
            <person name="Weiand M."/>
            <person name="Wilkinson J."/>
            <person name="Wilson A."/>
            <person name="Yadav S."/>
            <person name="Young G."/>
            <person name="Yu Q."/>
            <person name="Zembek L."/>
            <person name="Zhong D."/>
            <person name="Zimmer A."/>
            <person name="Zwirko Z."/>
            <person name="Jaffe D.B."/>
            <person name="Alvarez P."/>
            <person name="Brockman W."/>
            <person name="Butler J."/>
            <person name="Chin C."/>
            <person name="Gnerre S."/>
            <person name="Grabherr M."/>
            <person name="Kleber M."/>
            <person name="Mauceli E."/>
            <person name="MacCallum I."/>
        </authorList>
    </citation>
    <scope>NUCLEOTIDE SEQUENCE [LARGE SCALE GENOMIC DNA]</scope>
    <source>
        <strain evidence="4">Tucson 15010-1051.87</strain>
    </source>
</reference>
<keyword evidence="1" id="KW-1133">Transmembrane helix</keyword>
<feature type="signal peptide" evidence="2">
    <location>
        <begin position="1"/>
        <end position="24"/>
    </location>
</feature>
<dbReference type="AlphaFoldDB" id="A0A0Q9WIP4"/>
<keyword evidence="4" id="KW-1185">Reference proteome</keyword>
<name>A0A0Q9WIP4_DROVI</name>